<keyword evidence="2" id="KW-0812">Transmembrane</keyword>
<feature type="compositionally biased region" description="Low complexity" evidence="1">
    <location>
        <begin position="360"/>
        <end position="480"/>
    </location>
</feature>
<comment type="caution">
    <text evidence="4">The sequence shown here is derived from an EMBL/GenBank/DDBJ whole genome shotgun (WGS) entry which is preliminary data.</text>
</comment>
<keyword evidence="5" id="KW-1185">Reference proteome</keyword>
<dbReference type="EMBL" id="VWOX01000016">
    <property type="protein sequence ID" value="KAA5539907.1"/>
    <property type="molecule type" value="Genomic_DNA"/>
</dbReference>
<feature type="compositionally biased region" description="Low complexity" evidence="1">
    <location>
        <begin position="326"/>
        <end position="335"/>
    </location>
</feature>
<evidence type="ECO:0000259" key="3">
    <source>
        <dbReference type="Pfam" id="PF13559"/>
    </source>
</evidence>
<feature type="transmembrane region" description="Helical" evidence="2">
    <location>
        <begin position="12"/>
        <end position="32"/>
    </location>
</feature>
<gene>
    <name evidence="4" type="ORF">FYK55_22975</name>
</gene>
<feature type="transmembrane region" description="Helical" evidence="2">
    <location>
        <begin position="75"/>
        <end position="102"/>
    </location>
</feature>
<feature type="transmembrane region" description="Helical" evidence="2">
    <location>
        <begin position="567"/>
        <end position="586"/>
    </location>
</feature>
<feature type="domain" description="Protein-glutamine gamma-glutamyltransferase-like C-terminal" evidence="3">
    <location>
        <begin position="647"/>
        <end position="724"/>
    </location>
</feature>
<name>A0A5M6CXG2_9BACT</name>
<proteinExistence type="predicted"/>
<organism evidence="4 5">
    <name type="scientific">Roseiconus nitratireducens</name>
    <dbReference type="NCBI Taxonomy" id="2605748"/>
    <lineage>
        <taxon>Bacteria</taxon>
        <taxon>Pseudomonadati</taxon>
        <taxon>Planctomycetota</taxon>
        <taxon>Planctomycetia</taxon>
        <taxon>Pirellulales</taxon>
        <taxon>Pirellulaceae</taxon>
        <taxon>Roseiconus</taxon>
    </lineage>
</organism>
<sequence length="739" mass="78748">MANRPQAADYAAIGVAPVLIFLMISSLANFFVMIFYQGSYGDRVFYLILCYTMGAVSLARLVIEQDRAYTAGYAIGLGAAALFVMSRFLGSPIFVLGLVLLIGYLADRIVHDCTLIDETVDASGEGLIDRGLDEAGVWMGQHRSARGGQPEATAVTAVTEDAVSEDTRRRRRRSHQPGRTVFLLALAALPLFGIGQFMLRNHPTMWARAQLMLALYLFSSLSLLVTTSFLNLRRYLRQRHVEMPQNVTVAWLAGGIGLVAALLLLAYLAPLPGSTIAGIDVPKFLKTDPQTASNYGWGNEGAEKSEDSADAQSGGELRSKSQDTRGSGQNQNPSGGQSGSGKDGGESPSGQGDKAASNPSGQSDMGGQDSSSGQPSQSQSGKSQSGQSQSGQSQSGQSQSGQSQSGQSQSGQSQSGQSQSGQSQSGQSQSGQSQSGQSQSGQSQSGQSQSGQSQSGESQSGESQSPTDQSDSDSSSSGSKSGDRESDSGDPRNQGKPDADESRDSNSNGNETNRNEGDEDGGRDARTADPRPAQSNEQANSEAPSESSSPSGGGFNPLQSVLPALGGLLRLLIFAVLITIVAVYLYRMRDAILAWWRSLMAGRGAEKPSEELDVHAGLPQRVLKPFSAYVNPIGRESDPRRVVVITFQAFEAWSREQGWPRQPQETPAEFVDRLRRWSKQPTHPASVLQSVEAEVGRMGAAYDRVVYGRTMARQKDLEAAERLWGLMQRAPVPQTVASP</sequence>
<evidence type="ECO:0000313" key="4">
    <source>
        <dbReference type="EMBL" id="KAA5539907.1"/>
    </source>
</evidence>
<keyword evidence="2" id="KW-0472">Membrane</keyword>
<feature type="compositionally biased region" description="Low complexity" evidence="1">
    <location>
        <begin position="535"/>
        <end position="550"/>
    </location>
</feature>
<feature type="transmembrane region" description="Helical" evidence="2">
    <location>
        <begin position="211"/>
        <end position="230"/>
    </location>
</feature>
<feature type="compositionally biased region" description="Basic and acidic residues" evidence="1">
    <location>
        <begin position="481"/>
        <end position="504"/>
    </location>
</feature>
<dbReference type="InterPro" id="IPR025403">
    <property type="entry name" value="TgpA-like_C"/>
</dbReference>
<evidence type="ECO:0000313" key="5">
    <source>
        <dbReference type="Proteomes" id="UP000324479"/>
    </source>
</evidence>
<feature type="transmembrane region" description="Helical" evidence="2">
    <location>
        <begin position="250"/>
        <end position="269"/>
    </location>
</feature>
<evidence type="ECO:0000256" key="2">
    <source>
        <dbReference type="SAM" id="Phobius"/>
    </source>
</evidence>
<reference evidence="4 5" key="1">
    <citation type="submission" date="2019-08" db="EMBL/GenBank/DDBJ databases">
        <authorList>
            <person name="Dhanesh K."/>
            <person name="Kumar G."/>
            <person name="Sasikala C."/>
            <person name="Venkata Ramana C."/>
        </authorList>
    </citation>
    <scope>NUCLEOTIDE SEQUENCE [LARGE SCALE GENOMIC DNA]</scope>
    <source>
        <strain evidence="4 5">JC645</strain>
    </source>
</reference>
<protein>
    <submittedName>
        <fullName evidence="4">DUF4129 domain-containing protein</fullName>
    </submittedName>
</protein>
<feature type="compositionally biased region" description="Basic and acidic residues" evidence="1">
    <location>
        <begin position="513"/>
        <end position="529"/>
    </location>
</feature>
<keyword evidence="2" id="KW-1133">Transmembrane helix</keyword>
<evidence type="ECO:0000256" key="1">
    <source>
        <dbReference type="SAM" id="MobiDB-lite"/>
    </source>
</evidence>
<feature type="transmembrane region" description="Helical" evidence="2">
    <location>
        <begin position="180"/>
        <end position="199"/>
    </location>
</feature>
<dbReference type="AlphaFoldDB" id="A0A5M6CXG2"/>
<feature type="transmembrane region" description="Helical" evidence="2">
    <location>
        <begin position="44"/>
        <end position="63"/>
    </location>
</feature>
<dbReference type="RefSeq" id="WP_150078971.1">
    <property type="nucleotide sequence ID" value="NZ_VWOX01000016.1"/>
</dbReference>
<accession>A0A5M6CXG2</accession>
<dbReference type="Pfam" id="PF13559">
    <property type="entry name" value="DUF4129"/>
    <property type="match status" value="1"/>
</dbReference>
<dbReference type="Proteomes" id="UP000324479">
    <property type="component" value="Unassembled WGS sequence"/>
</dbReference>
<feature type="region of interest" description="Disordered" evidence="1">
    <location>
        <begin position="295"/>
        <end position="554"/>
    </location>
</feature>